<gene>
    <name evidence="2" type="ORF">QRX50_26085</name>
</gene>
<keyword evidence="1" id="KW-0732">Signal</keyword>
<evidence type="ECO:0000313" key="3">
    <source>
        <dbReference type="Proteomes" id="UP001236014"/>
    </source>
</evidence>
<sequence>MPRLRLAATAAAVVLLAASCAGPPPEQCDEFMCETVGYWPSTETQIENGFVAVLSALGVVPIVPRSANGPARRTVTIGG</sequence>
<dbReference type="RefSeq" id="WP_285965809.1">
    <property type="nucleotide sequence ID" value="NZ_CP127294.1"/>
</dbReference>
<dbReference type="EMBL" id="CP127294">
    <property type="protein sequence ID" value="WIX75032.1"/>
    <property type="molecule type" value="Genomic_DNA"/>
</dbReference>
<organism evidence="2 3">
    <name type="scientific">Amycolatopsis carbonis</name>
    <dbReference type="NCBI Taxonomy" id="715471"/>
    <lineage>
        <taxon>Bacteria</taxon>
        <taxon>Bacillati</taxon>
        <taxon>Actinomycetota</taxon>
        <taxon>Actinomycetes</taxon>
        <taxon>Pseudonocardiales</taxon>
        <taxon>Pseudonocardiaceae</taxon>
        <taxon>Amycolatopsis</taxon>
    </lineage>
</organism>
<feature type="signal peptide" evidence="1">
    <location>
        <begin position="1"/>
        <end position="21"/>
    </location>
</feature>
<keyword evidence="3" id="KW-1185">Reference proteome</keyword>
<dbReference type="PROSITE" id="PS51257">
    <property type="entry name" value="PROKAR_LIPOPROTEIN"/>
    <property type="match status" value="1"/>
</dbReference>
<name>A0A9Y2I8K9_9PSEU</name>
<feature type="chain" id="PRO_5040890427" evidence="1">
    <location>
        <begin position="22"/>
        <end position="79"/>
    </location>
</feature>
<evidence type="ECO:0000313" key="2">
    <source>
        <dbReference type="EMBL" id="WIX75032.1"/>
    </source>
</evidence>
<accession>A0A9Y2I8K9</accession>
<dbReference type="Proteomes" id="UP001236014">
    <property type="component" value="Chromosome"/>
</dbReference>
<proteinExistence type="predicted"/>
<reference evidence="2 3" key="1">
    <citation type="submission" date="2023-06" db="EMBL/GenBank/DDBJ databases">
        <authorList>
            <person name="Oyuntsetseg B."/>
            <person name="Kim S.B."/>
        </authorList>
    </citation>
    <scope>NUCLEOTIDE SEQUENCE [LARGE SCALE GENOMIC DNA]</scope>
    <source>
        <strain evidence="2 3">2-15</strain>
    </source>
</reference>
<evidence type="ECO:0000256" key="1">
    <source>
        <dbReference type="SAM" id="SignalP"/>
    </source>
</evidence>
<dbReference type="AlphaFoldDB" id="A0A9Y2I8K9"/>
<protein>
    <submittedName>
        <fullName evidence="2">Uncharacterized protein</fullName>
    </submittedName>
</protein>
<dbReference type="KEGG" id="acab:QRX50_26085"/>